<proteinExistence type="predicted"/>
<reference evidence="2" key="1">
    <citation type="submission" date="2023-06" db="EMBL/GenBank/DDBJ databases">
        <title>Genome-scale phylogeny and comparative genomics of the fungal order Sordariales.</title>
        <authorList>
            <consortium name="Lawrence Berkeley National Laboratory"/>
            <person name="Hensen N."/>
            <person name="Bonometti L."/>
            <person name="Westerberg I."/>
            <person name="Brannstrom I.O."/>
            <person name="Guillou S."/>
            <person name="Cros-Aarteil S."/>
            <person name="Calhoun S."/>
            <person name="Haridas S."/>
            <person name="Kuo A."/>
            <person name="Mondo S."/>
            <person name="Pangilinan J."/>
            <person name="Riley R."/>
            <person name="Labutti K."/>
            <person name="Andreopoulos B."/>
            <person name="Lipzen A."/>
            <person name="Chen C."/>
            <person name="Yanf M."/>
            <person name="Daum C."/>
            <person name="Ng V."/>
            <person name="Clum A."/>
            <person name="Steindorff A."/>
            <person name="Ohm R."/>
            <person name="Martin F."/>
            <person name="Silar P."/>
            <person name="Natvig D."/>
            <person name="Lalanne C."/>
            <person name="Gautier V."/>
            <person name="Ament-Velasquez S.L."/>
            <person name="Kruys A."/>
            <person name="Hutchinson M.I."/>
            <person name="Powell A.J."/>
            <person name="Barry K."/>
            <person name="Miller A.N."/>
            <person name="Grigoriev I.V."/>
            <person name="Debuchy R."/>
            <person name="Gladieux P."/>
            <person name="Thoren M.H."/>
            <person name="Johannesson H."/>
        </authorList>
    </citation>
    <scope>NUCLEOTIDE SEQUENCE</scope>
    <source>
        <strain evidence="2">8032-3</strain>
    </source>
</reference>
<evidence type="ECO:0000313" key="3">
    <source>
        <dbReference type="Proteomes" id="UP001244011"/>
    </source>
</evidence>
<gene>
    <name evidence="2" type="ORF">QBC33DRAFT_157542</name>
</gene>
<comment type="caution">
    <text evidence="2">The sequence shown here is derived from an EMBL/GenBank/DDBJ whole genome shotgun (WGS) entry which is preliminary data.</text>
</comment>
<evidence type="ECO:0000256" key="1">
    <source>
        <dbReference type="SAM" id="MobiDB-lite"/>
    </source>
</evidence>
<feature type="compositionally biased region" description="Polar residues" evidence="1">
    <location>
        <begin position="1"/>
        <end position="17"/>
    </location>
</feature>
<dbReference type="Proteomes" id="UP001244011">
    <property type="component" value="Unassembled WGS sequence"/>
</dbReference>
<dbReference type="RefSeq" id="XP_060287799.1">
    <property type="nucleotide sequence ID" value="XM_060422213.1"/>
</dbReference>
<dbReference type="GeneID" id="85305400"/>
<organism evidence="2 3">
    <name type="scientific">Phialemonium atrogriseum</name>
    <dbReference type="NCBI Taxonomy" id="1093897"/>
    <lineage>
        <taxon>Eukaryota</taxon>
        <taxon>Fungi</taxon>
        <taxon>Dikarya</taxon>
        <taxon>Ascomycota</taxon>
        <taxon>Pezizomycotina</taxon>
        <taxon>Sordariomycetes</taxon>
        <taxon>Sordariomycetidae</taxon>
        <taxon>Cephalothecales</taxon>
        <taxon>Cephalothecaceae</taxon>
        <taxon>Phialemonium</taxon>
    </lineage>
</organism>
<dbReference type="AlphaFoldDB" id="A0AAJ0C7V4"/>
<accession>A0AAJ0C7V4</accession>
<name>A0AAJ0C7V4_9PEZI</name>
<protein>
    <submittedName>
        <fullName evidence="2">Uncharacterized protein</fullName>
    </submittedName>
</protein>
<dbReference type="EMBL" id="MU838998">
    <property type="protein sequence ID" value="KAK1771586.1"/>
    <property type="molecule type" value="Genomic_DNA"/>
</dbReference>
<sequence>MADSDTNLNGTTQGGSDSDNRVNEGAEDSADAPEAGSTNGAANSAACDGANCTSGPTNGRCSCGHYHARNPDQLMAAIIQITGRKMRHECFRCQSGGGPWEGCIVAICDQTQELTKGACANCIWNGLGYLCTIHRQEEFHSARHDIENAVARVEDAEKNRPDEVERAKAALQEVNNFWREKLYAVLGADLLW</sequence>
<feature type="region of interest" description="Disordered" evidence="1">
    <location>
        <begin position="1"/>
        <end position="38"/>
    </location>
</feature>
<dbReference type="Pfam" id="PF12511">
    <property type="entry name" value="DUF3716"/>
    <property type="match status" value="1"/>
</dbReference>
<evidence type="ECO:0000313" key="2">
    <source>
        <dbReference type="EMBL" id="KAK1771586.1"/>
    </source>
</evidence>
<dbReference type="InterPro" id="IPR022190">
    <property type="entry name" value="DUF3716"/>
</dbReference>
<keyword evidence="3" id="KW-1185">Reference proteome</keyword>